<protein>
    <submittedName>
        <fullName evidence="2">Uncharacterized protein</fullName>
    </submittedName>
</protein>
<feature type="region of interest" description="Disordered" evidence="1">
    <location>
        <begin position="190"/>
        <end position="214"/>
    </location>
</feature>
<dbReference type="Gene3D" id="2.40.50.230">
    <property type="entry name" value="Gp5 N-terminal domain"/>
    <property type="match status" value="1"/>
</dbReference>
<name>A0A1J5RZ74_9ZZZZ</name>
<organism evidence="2">
    <name type="scientific">mine drainage metagenome</name>
    <dbReference type="NCBI Taxonomy" id="410659"/>
    <lineage>
        <taxon>unclassified sequences</taxon>
        <taxon>metagenomes</taxon>
        <taxon>ecological metagenomes</taxon>
    </lineage>
</organism>
<evidence type="ECO:0000313" key="2">
    <source>
        <dbReference type="EMBL" id="OIQ97223.1"/>
    </source>
</evidence>
<dbReference type="EMBL" id="MLJW01000136">
    <property type="protein sequence ID" value="OIQ97223.1"/>
    <property type="molecule type" value="Genomic_DNA"/>
</dbReference>
<feature type="compositionally biased region" description="Polar residues" evidence="1">
    <location>
        <begin position="195"/>
        <end position="206"/>
    </location>
</feature>
<accession>A0A1J5RZ74</accession>
<evidence type="ECO:0000256" key="1">
    <source>
        <dbReference type="SAM" id="MobiDB-lite"/>
    </source>
</evidence>
<comment type="caution">
    <text evidence="2">The sequence shown here is derived from an EMBL/GenBank/DDBJ whole genome shotgun (WGS) entry which is preliminary data.</text>
</comment>
<reference evidence="2" key="1">
    <citation type="submission" date="2016-10" db="EMBL/GenBank/DDBJ databases">
        <title>Sequence of Gallionella enrichment culture.</title>
        <authorList>
            <person name="Poehlein A."/>
            <person name="Muehling M."/>
            <person name="Daniel R."/>
        </authorList>
    </citation>
    <scope>NUCLEOTIDE SEQUENCE</scope>
</reference>
<gene>
    <name evidence="2" type="ORF">GALL_207770</name>
</gene>
<dbReference type="InterPro" id="IPR044033">
    <property type="entry name" value="GpV-like_apex"/>
</dbReference>
<dbReference type="AlphaFoldDB" id="A0A1J5RZ74"/>
<dbReference type="InterPro" id="IPR037026">
    <property type="entry name" value="Vgr_OB-fold_dom_sf"/>
</dbReference>
<dbReference type="Pfam" id="PF18946">
    <property type="entry name" value="Apex"/>
    <property type="match status" value="1"/>
</dbReference>
<sequence>MIKGVVGQAGRAAPGSEISAQMFLVKMLLGRLATATLARVVAVSNAGGLSSAGTLTLQPLVNQVDGAGNAVPQPQVFNCPYLRLQGGANAVILDPQVGDLGIALFADRDISAVIATRAQANPGSRRRFDLSDGLYLGGVLNGVPSQYVRFSGAGITLVSPVAVTIDAPVTINGALAVNGAITSSGNMTAGGIDMQSHTHSGVQTGSGNTGGPVG</sequence>
<proteinExistence type="predicted"/>